<dbReference type="PANTHER" id="PTHR22891">
    <property type="entry name" value="EUKARYOTIC TRANSLATION INITIATION FACTOR 2C"/>
    <property type="match status" value="1"/>
</dbReference>
<dbReference type="OrthoDB" id="2328032at2759"/>
<reference evidence="2" key="1">
    <citation type="submission" date="2021-06" db="EMBL/GenBank/DDBJ databases">
        <authorList>
            <person name="Kallberg Y."/>
            <person name="Tangrot J."/>
            <person name="Rosling A."/>
        </authorList>
    </citation>
    <scope>NUCLEOTIDE SEQUENCE</scope>
    <source>
        <strain evidence="2">IN212</strain>
    </source>
</reference>
<dbReference type="EMBL" id="CAJVPZ010084125">
    <property type="protein sequence ID" value="CAG8810457.1"/>
    <property type="molecule type" value="Genomic_DNA"/>
</dbReference>
<keyword evidence="3" id="KW-1185">Reference proteome</keyword>
<evidence type="ECO:0000313" key="2">
    <source>
        <dbReference type="EMBL" id="CAG8810457.1"/>
    </source>
</evidence>
<dbReference type="SUPFAM" id="SSF53098">
    <property type="entry name" value="Ribonuclease H-like"/>
    <property type="match status" value="1"/>
</dbReference>
<name>A0A9N9P730_9GLOM</name>
<dbReference type="InterPro" id="IPR003165">
    <property type="entry name" value="Piwi"/>
</dbReference>
<dbReference type="InterPro" id="IPR012337">
    <property type="entry name" value="RNaseH-like_sf"/>
</dbReference>
<dbReference type="Pfam" id="PF02171">
    <property type="entry name" value="Piwi"/>
    <property type="match status" value="1"/>
</dbReference>
<dbReference type="GO" id="GO:0003676">
    <property type="term" value="F:nucleic acid binding"/>
    <property type="evidence" value="ECO:0007669"/>
    <property type="project" value="InterPro"/>
</dbReference>
<organism evidence="2 3">
    <name type="scientific">Racocetra fulgida</name>
    <dbReference type="NCBI Taxonomy" id="60492"/>
    <lineage>
        <taxon>Eukaryota</taxon>
        <taxon>Fungi</taxon>
        <taxon>Fungi incertae sedis</taxon>
        <taxon>Mucoromycota</taxon>
        <taxon>Glomeromycotina</taxon>
        <taxon>Glomeromycetes</taxon>
        <taxon>Diversisporales</taxon>
        <taxon>Gigasporaceae</taxon>
        <taxon>Racocetra</taxon>
    </lineage>
</organism>
<dbReference type="Gene3D" id="3.40.50.2300">
    <property type="match status" value="1"/>
</dbReference>
<dbReference type="AlphaFoldDB" id="A0A9N9P730"/>
<feature type="non-terminal residue" evidence="2">
    <location>
        <position position="109"/>
    </location>
</feature>
<protein>
    <submittedName>
        <fullName evidence="2">6045_t:CDS:1</fullName>
    </submittedName>
</protein>
<proteinExistence type="predicted"/>
<feature type="non-terminal residue" evidence="2">
    <location>
        <position position="1"/>
    </location>
</feature>
<gene>
    <name evidence="2" type="ORF">RFULGI_LOCUS18695</name>
</gene>
<dbReference type="Proteomes" id="UP000789396">
    <property type="component" value="Unassembled WGS sequence"/>
</dbReference>
<evidence type="ECO:0000259" key="1">
    <source>
        <dbReference type="PROSITE" id="PS50822"/>
    </source>
</evidence>
<dbReference type="PROSITE" id="PS50822">
    <property type="entry name" value="PIWI"/>
    <property type="match status" value="1"/>
</dbReference>
<sequence>RANPPLKVMQGNSQNCKAVIRADPKLNPQLIVCILASKVNGLSGLYADIKKICITDLGIHSQCFQSKEIGGSGSLWKQICYNAALKINGKLGGTNSRLIPKQLDFKGAK</sequence>
<comment type="caution">
    <text evidence="2">The sequence shown here is derived from an EMBL/GenBank/DDBJ whole genome shotgun (WGS) entry which is preliminary data.</text>
</comment>
<evidence type="ECO:0000313" key="3">
    <source>
        <dbReference type="Proteomes" id="UP000789396"/>
    </source>
</evidence>
<feature type="domain" description="Piwi" evidence="1">
    <location>
        <begin position="30"/>
        <end position="98"/>
    </location>
</feature>
<accession>A0A9N9P730</accession>